<dbReference type="Pfam" id="PF18335">
    <property type="entry name" value="SH3_13"/>
    <property type="match status" value="1"/>
</dbReference>
<dbReference type="InterPro" id="IPR006345">
    <property type="entry name" value="RecD2"/>
</dbReference>
<dbReference type="InterPro" id="IPR027785">
    <property type="entry name" value="UvrD-like_helicase_C"/>
</dbReference>
<dbReference type="InterPro" id="IPR027417">
    <property type="entry name" value="P-loop_NTPase"/>
</dbReference>
<protein>
    <recommendedName>
        <fullName evidence="4">ATP-dependent RecD2 DNA helicase</fullName>
        <ecNumber evidence="4">5.6.2.3</ecNumber>
    </recommendedName>
    <alternativeName>
        <fullName evidence="4">DNA 5'-3' helicase subunit RecD2</fullName>
    </alternativeName>
</protein>
<dbReference type="PANTHER" id="PTHR43788:SF6">
    <property type="entry name" value="DNA HELICASE B"/>
    <property type="match status" value="1"/>
</dbReference>
<keyword evidence="4" id="KW-0413">Isomerase</keyword>
<feature type="domain" description="AAA+ ATPase" evidence="7">
    <location>
        <begin position="351"/>
        <end position="536"/>
    </location>
</feature>
<dbReference type="InterPro" id="IPR003583">
    <property type="entry name" value="Hlx-hairpin-Hlx_DNA-bd_motif"/>
</dbReference>
<evidence type="ECO:0000313" key="8">
    <source>
        <dbReference type="EMBL" id="MCW8088231.1"/>
    </source>
</evidence>
<dbReference type="SMART" id="SM00278">
    <property type="entry name" value="HhH1"/>
    <property type="match status" value="2"/>
</dbReference>
<dbReference type="Pfam" id="PF13245">
    <property type="entry name" value="AAA_19"/>
    <property type="match status" value="1"/>
</dbReference>
<dbReference type="InterPro" id="IPR029493">
    <property type="entry name" value="RecD2-like_HHH"/>
</dbReference>
<dbReference type="InterPro" id="IPR033128">
    <property type="entry name" value="Adenylosuccin_syn_Lys_AS"/>
</dbReference>
<evidence type="ECO:0000256" key="1">
    <source>
        <dbReference type="ARBA" id="ARBA00022741"/>
    </source>
</evidence>
<organism evidence="8 9">
    <name type="scientific">Sabulicella glaciei</name>
    <dbReference type="NCBI Taxonomy" id="2984948"/>
    <lineage>
        <taxon>Bacteria</taxon>
        <taxon>Pseudomonadati</taxon>
        <taxon>Pseudomonadota</taxon>
        <taxon>Alphaproteobacteria</taxon>
        <taxon>Acetobacterales</taxon>
        <taxon>Acetobacteraceae</taxon>
        <taxon>Sabulicella</taxon>
    </lineage>
</organism>
<feature type="active site" evidence="5">
    <location>
        <position position="117"/>
    </location>
</feature>
<sequence>MLSTAARTPSSSGQTPPTEALAGLVERVTYHNAENGFCVLRVKARGHRDLITVVGHAASISAGEWVQISGSWVTDRTHGLQFRANFLKASQPTTLEGIEKYLGSGMIRGIGPVYAKKLVRAFGEAVFDLIEAEPDRLREVTGIGPKRAARIVAGWSEQKIIREIMLFLHANGVGTSRAVRIYKTYGPKSVEVITENPYRLARDIRGIGFRTADTVARKLGIEPTAMIRVRAGISFALAEATGEGHCGLPVGDLTDLAGKLLEVPSDLIESALALELEEGEVVADTLEGERCVFLARLYRAEQGIAERLRRLAACPLPWPEIDAAKAIPWVEARTGLSLAESQREALRLALASKVLVITGGPGVGKTTLVNSILQVIRAKAVDVAVCAPTGRAAKRLSESTGLEARTIHRLLESDPKTGGFKRDEVTPLACELLVVDETSMVDVPLMRALLKALPDDAALLLVGDVDQLPSVGPGQVLSDIIGSGAVPVVRLTEVFRQAAESQVVVNAHRINRGQMPVLEAQLGSDFFFVEANEPEEGVSKLLHLVKERIPARFGLDPVRDVQILCPMNRGGLGARALNIELQQALNPPGEQRVERFGWTFCPGDKVMQVANNYEREVFNGDLGVITGMDMEEGELTVTFDGRQVNYGFGELDELVLAYATTIHKAQGSEYPAVVIPVTTQHFTMLARNLLYTGVTRGKKLVLLLGQKRALKLAVRNQAGRRRWSKLREWLSAAPQASVR</sequence>
<dbReference type="Pfam" id="PF14520">
    <property type="entry name" value="HHH_5"/>
    <property type="match status" value="1"/>
</dbReference>
<dbReference type="InterPro" id="IPR003593">
    <property type="entry name" value="AAA+_ATPase"/>
</dbReference>
<evidence type="ECO:0000313" key="9">
    <source>
        <dbReference type="Proteomes" id="UP001526430"/>
    </source>
</evidence>
<evidence type="ECO:0000256" key="3">
    <source>
        <dbReference type="ARBA" id="ARBA00023134"/>
    </source>
</evidence>
<dbReference type="CDD" id="cd17933">
    <property type="entry name" value="DEXSc_RecD-like"/>
    <property type="match status" value="1"/>
</dbReference>
<keyword evidence="2 4" id="KW-0067">ATP-binding</keyword>
<dbReference type="InterPro" id="IPR041451">
    <property type="entry name" value="RecD2_SH13"/>
</dbReference>
<feature type="domain" description="Helix-hairpin-helix DNA-binding motif class 1" evidence="6">
    <location>
        <begin position="135"/>
        <end position="154"/>
    </location>
</feature>
<dbReference type="CDD" id="cd18809">
    <property type="entry name" value="SF1_C_RecD"/>
    <property type="match status" value="1"/>
</dbReference>
<reference evidence="8 9" key="1">
    <citation type="submission" date="2022-10" db="EMBL/GenBank/DDBJ databases">
        <title>Roseococcus glaciei nov., sp. nov., isolated from glacier.</title>
        <authorList>
            <person name="Liu Q."/>
            <person name="Xin Y.-H."/>
        </authorList>
    </citation>
    <scope>NUCLEOTIDE SEQUENCE [LARGE SCALE GENOMIC DNA]</scope>
    <source>
        <strain evidence="8 9">MDT2-1-1</strain>
    </source>
</reference>
<dbReference type="Pfam" id="PF14490">
    <property type="entry name" value="HHH_RecD2"/>
    <property type="match status" value="1"/>
</dbReference>
<gene>
    <name evidence="4" type="primary">recD2</name>
    <name evidence="8" type="ORF">OF850_21800</name>
</gene>
<evidence type="ECO:0000256" key="2">
    <source>
        <dbReference type="ARBA" id="ARBA00022840"/>
    </source>
</evidence>
<evidence type="ECO:0000259" key="6">
    <source>
        <dbReference type="SMART" id="SM00278"/>
    </source>
</evidence>
<dbReference type="Gene3D" id="3.40.50.300">
    <property type="entry name" value="P-loop containing nucleotide triphosphate hydrolases"/>
    <property type="match status" value="2"/>
</dbReference>
<comment type="similarity">
    <text evidence="4">Belongs to the RecD family. RecD2 subfamily.</text>
</comment>
<dbReference type="SUPFAM" id="SSF52540">
    <property type="entry name" value="P-loop containing nucleoside triphosphate hydrolases"/>
    <property type="match status" value="2"/>
</dbReference>
<dbReference type="SMART" id="SM00382">
    <property type="entry name" value="AAA"/>
    <property type="match status" value="1"/>
</dbReference>
<evidence type="ECO:0000256" key="5">
    <source>
        <dbReference type="PROSITE-ProRule" id="PRU10134"/>
    </source>
</evidence>
<dbReference type="HAMAP" id="MF_01488">
    <property type="entry name" value="RecD2"/>
    <property type="match status" value="1"/>
</dbReference>
<dbReference type="InterPro" id="IPR050534">
    <property type="entry name" value="Coronavir_polyprotein_1ab"/>
</dbReference>
<dbReference type="InterPro" id="IPR010994">
    <property type="entry name" value="RuvA_2-like"/>
</dbReference>
<accession>A0ABT3P1G7</accession>
<dbReference type="Pfam" id="PF13538">
    <property type="entry name" value="UvrD_C_2"/>
    <property type="match status" value="1"/>
</dbReference>
<dbReference type="RefSeq" id="WP_301592430.1">
    <property type="nucleotide sequence ID" value="NZ_JAPFQI010000029.1"/>
</dbReference>
<feature type="domain" description="Helix-hairpin-helix DNA-binding motif class 1" evidence="6">
    <location>
        <begin position="199"/>
        <end position="218"/>
    </location>
</feature>
<keyword evidence="4" id="KW-0378">Hydrolase</keyword>
<dbReference type="PROSITE" id="PS00513">
    <property type="entry name" value="ADENYLOSUCCIN_SYN_2"/>
    <property type="match status" value="1"/>
</dbReference>
<evidence type="ECO:0000259" key="7">
    <source>
        <dbReference type="SMART" id="SM00382"/>
    </source>
</evidence>
<keyword evidence="1 4" id="KW-0547">Nucleotide-binding</keyword>
<dbReference type="Pfam" id="PF23139">
    <property type="entry name" value="OB_YrrC"/>
    <property type="match status" value="1"/>
</dbReference>
<name>A0ABT3P1G7_9PROT</name>
<keyword evidence="4" id="KW-0347">Helicase</keyword>
<dbReference type="InterPro" id="IPR055446">
    <property type="entry name" value="RecD2_N_OB"/>
</dbReference>
<feature type="binding site" evidence="4">
    <location>
        <begin position="362"/>
        <end position="366"/>
    </location>
    <ligand>
        <name>ATP</name>
        <dbReference type="ChEBI" id="CHEBI:30616"/>
    </ligand>
</feature>
<keyword evidence="4" id="KW-0238">DNA-binding</keyword>
<comment type="caution">
    <text evidence="8">The sequence shown here is derived from an EMBL/GenBank/DDBJ whole genome shotgun (WGS) entry which is preliminary data.</text>
</comment>
<comment type="function">
    <text evidence="4">DNA-dependent ATPase and ATP-dependent 5'-3' DNA helicase. Has no activity on blunt DNA or DNA with 3'-overhangs, requires at least 10 bases of 5'-ssDNA for helicase activity.</text>
</comment>
<keyword evidence="9" id="KW-1185">Reference proteome</keyword>
<dbReference type="EC" id="5.6.2.3" evidence="4"/>
<dbReference type="Gene3D" id="1.10.150.20">
    <property type="entry name" value="5' to 3' exonuclease, C-terminal subdomain"/>
    <property type="match status" value="1"/>
</dbReference>
<dbReference type="Proteomes" id="UP001526430">
    <property type="component" value="Unassembled WGS sequence"/>
</dbReference>
<comment type="catalytic activity">
    <reaction evidence="4">
        <text>ATP + H2O = ADP + phosphate + H(+)</text>
        <dbReference type="Rhea" id="RHEA:13065"/>
        <dbReference type="ChEBI" id="CHEBI:15377"/>
        <dbReference type="ChEBI" id="CHEBI:15378"/>
        <dbReference type="ChEBI" id="CHEBI:30616"/>
        <dbReference type="ChEBI" id="CHEBI:43474"/>
        <dbReference type="ChEBI" id="CHEBI:456216"/>
        <dbReference type="EC" id="5.6.2.3"/>
    </reaction>
</comment>
<dbReference type="PANTHER" id="PTHR43788">
    <property type="entry name" value="DNA2/NAM7 HELICASE FAMILY MEMBER"/>
    <property type="match status" value="1"/>
</dbReference>
<dbReference type="Gene3D" id="2.30.30.940">
    <property type="match status" value="1"/>
</dbReference>
<dbReference type="EMBL" id="JAPFQI010000029">
    <property type="protein sequence ID" value="MCW8088231.1"/>
    <property type="molecule type" value="Genomic_DNA"/>
</dbReference>
<proteinExistence type="inferred from homology"/>
<keyword evidence="3" id="KW-0342">GTP-binding</keyword>
<dbReference type="Gene3D" id="1.10.10.2220">
    <property type="match status" value="1"/>
</dbReference>
<dbReference type="SUPFAM" id="SSF47781">
    <property type="entry name" value="RuvA domain 2-like"/>
    <property type="match status" value="1"/>
</dbReference>
<dbReference type="NCBIfam" id="TIGR01448">
    <property type="entry name" value="recD_rel"/>
    <property type="match status" value="1"/>
</dbReference>
<evidence type="ECO:0000256" key="4">
    <source>
        <dbReference type="HAMAP-Rule" id="MF_01488"/>
    </source>
</evidence>